<keyword evidence="3" id="KW-1185">Reference proteome</keyword>
<accession>A0A9N7U513</accession>
<protein>
    <submittedName>
        <fullName evidence="2">Uncharacterized protein</fullName>
    </submittedName>
</protein>
<gene>
    <name evidence="2" type="ORF">PLEPLA_LOCUS12812</name>
</gene>
<dbReference type="Proteomes" id="UP001153269">
    <property type="component" value="Unassembled WGS sequence"/>
</dbReference>
<evidence type="ECO:0000313" key="3">
    <source>
        <dbReference type="Proteomes" id="UP001153269"/>
    </source>
</evidence>
<evidence type="ECO:0000256" key="1">
    <source>
        <dbReference type="SAM" id="MobiDB-lite"/>
    </source>
</evidence>
<reference evidence="2" key="1">
    <citation type="submission" date="2020-03" db="EMBL/GenBank/DDBJ databases">
        <authorList>
            <person name="Weist P."/>
        </authorList>
    </citation>
    <scope>NUCLEOTIDE SEQUENCE</scope>
</reference>
<comment type="caution">
    <text evidence="2">The sequence shown here is derived from an EMBL/GenBank/DDBJ whole genome shotgun (WGS) entry which is preliminary data.</text>
</comment>
<sequence length="110" mass="12320">MDHTWQASPPRGKGDEQHRARAVSLPPSLRHLITMAGALRLPAEQVKRHPGFQSHRPSGAVSRAIMWSSLPLGENLRRPLFLSFMKSISTEGLRETLWLQLAAKEEPGHL</sequence>
<name>A0A9N7U513_PLEPL</name>
<dbReference type="EMBL" id="CADEAL010000761">
    <property type="protein sequence ID" value="CAB1424883.1"/>
    <property type="molecule type" value="Genomic_DNA"/>
</dbReference>
<feature type="region of interest" description="Disordered" evidence="1">
    <location>
        <begin position="1"/>
        <end position="23"/>
    </location>
</feature>
<proteinExistence type="predicted"/>
<evidence type="ECO:0000313" key="2">
    <source>
        <dbReference type="EMBL" id="CAB1424883.1"/>
    </source>
</evidence>
<dbReference type="AlphaFoldDB" id="A0A9N7U513"/>
<organism evidence="2 3">
    <name type="scientific">Pleuronectes platessa</name>
    <name type="common">European plaice</name>
    <dbReference type="NCBI Taxonomy" id="8262"/>
    <lineage>
        <taxon>Eukaryota</taxon>
        <taxon>Metazoa</taxon>
        <taxon>Chordata</taxon>
        <taxon>Craniata</taxon>
        <taxon>Vertebrata</taxon>
        <taxon>Euteleostomi</taxon>
        <taxon>Actinopterygii</taxon>
        <taxon>Neopterygii</taxon>
        <taxon>Teleostei</taxon>
        <taxon>Neoteleostei</taxon>
        <taxon>Acanthomorphata</taxon>
        <taxon>Carangaria</taxon>
        <taxon>Pleuronectiformes</taxon>
        <taxon>Pleuronectoidei</taxon>
        <taxon>Pleuronectidae</taxon>
        <taxon>Pleuronectes</taxon>
    </lineage>
</organism>